<feature type="transmembrane region" description="Helical" evidence="1">
    <location>
        <begin position="7"/>
        <end position="31"/>
    </location>
</feature>
<protein>
    <submittedName>
        <fullName evidence="2">PepSY domain-containing protein</fullName>
    </submittedName>
</protein>
<keyword evidence="3" id="KW-1185">Reference proteome</keyword>
<keyword evidence="1" id="KW-0812">Transmembrane</keyword>
<dbReference type="AlphaFoldDB" id="A0A6M4AWT8"/>
<evidence type="ECO:0000256" key="1">
    <source>
        <dbReference type="SAM" id="Phobius"/>
    </source>
</evidence>
<dbReference type="Pfam" id="PF03929">
    <property type="entry name" value="PepSY_TM"/>
    <property type="match status" value="1"/>
</dbReference>
<feature type="transmembrane region" description="Helical" evidence="1">
    <location>
        <begin position="194"/>
        <end position="215"/>
    </location>
</feature>
<proteinExistence type="predicted"/>
<dbReference type="Proteomes" id="UP000503018">
    <property type="component" value="Chromosome"/>
</dbReference>
<dbReference type="EMBL" id="CP053015">
    <property type="protein sequence ID" value="QJQ33495.1"/>
    <property type="molecule type" value="Genomic_DNA"/>
</dbReference>
<evidence type="ECO:0000313" key="3">
    <source>
        <dbReference type="Proteomes" id="UP000503018"/>
    </source>
</evidence>
<gene>
    <name evidence="2" type="ORF">GV829_01260</name>
</gene>
<dbReference type="InterPro" id="IPR005625">
    <property type="entry name" value="PepSY-ass_TM"/>
</dbReference>
<reference evidence="2 3" key="1">
    <citation type="submission" date="2020-01" db="EMBL/GenBank/DDBJ databases">
        <title>Sphingomonas sp. strain CSW-10.</title>
        <authorList>
            <person name="Chen W.-M."/>
        </authorList>
    </citation>
    <scope>NUCLEOTIDE SEQUENCE [LARGE SCALE GENOMIC DNA]</scope>
    <source>
        <strain evidence="2 3">CSW-10</strain>
    </source>
</reference>
<keyword evidence="1" id="KW-1133">Transmembrane helix</keyword>
<keyword evidence="1" id="KW-0472">Membrane</keyword>
<organism evidence="2 3">
    <name type="scientific">Sphingomonas lacunae</name>
    <dbReference type="NCBI Taxonomy" id="2698828"/>
    <lineage>
        <taxon>Bacteria</taxon>
        <taxon>Pseudomonadati</taxon>
        <taxon>Pseudomonadota</taxon>
        <taxon>Alphaproteobacteria</taxon>
        <taxon>Sphingomonadales</taxon>
        <taxon>Sphingomonadaceae</taxon>
        <taxon>Sphingomonas</taxon>
    </lineage>
</organism>
<accession>A0A6M4AWT8</accession>
<dbReference type="KEGG" id="slan:GV829_01260"/>
<sequence length="228" mass="25281">MRRLARWHIWLGWLIGVPLLLWTFSGLWMVARPIEEVRGTDLRSEPARLPAITAPVLPATEARPVERIELVQRVDGPVWIVRFAGGDARAASVASGRMLPRIDAALARRIADAALAEPSAVVGASAFAAVDAPLELRRDRSSWQVRYADGVHVYVDALTGEVLAVRTGQWRWFDLMWGLHIMDLQTREDTHHPLLIGFAALAFAGSLMGVVLLFWRRKARVRGAGTKG</sequence>
<evidence type="ECO:0000313" key="2">
    <source>
        <dbReference type="EMBL" id="QJQ33495.1"/>
    </source>
</evidence>
<name>A0A6M4AWT8_9SPHN</name>